<sequence>MTLFTLVFLPVSRIILYRKHEPVRAPSGLEILYLPRNSLDRSAILSTKCREANRLSTATIH</sequence>
<gene>
    <name evidence="1" type="ORF">ABT39_MTgene107</name>
</gene>
<proteinExistence type="predicted"/>
<reference evidence="1" key="1">
    <citation type="journal article" date="2015" name="Genome Biol. Evol.">
        <title>Organellar Genomes of White Spruce (Picea glauca): Assembly and Annotation.</title>
        <authorList>
            <person name="Jackman S.D."/>
            <person name="Warren R.L."/>
            <person name="Gibb E.A."/>
            <person name="Vandervalk B.P."/>
            <person name="Mohamadi H."/>
            <person name="Chu J."/>
            <person name="Raymond A."/>
            <person name="Pleasance S."/>
            <person name="Coope R."/>
            <person name="Wildung M.R."/>
            <person name="Ritland C.E."/>
            <person name="Bousquet J."/>
            <person name="Jones S.J."/>
            <person name="Bohlmann J."/>
            <person name="Birol I."/>
        </authorList>
    </citation>
    <scope>NUCLEOTIDE SEQUENCE [LARGE SCALE GENOMIC DNA]</scope>
    <source>
        <tissue evidence="1">Flushing bud</tissue>
    </source>
</reference>
<geneLocation type="mitochondrion" evidence="1"/>
<dbReference type="EMBL" id="LKAM01000001">
    <property type="protein sequence ID" value="KUM50264.1"/>
    <property type="molecule type" value="Genomic_DNA"/>
</dbReference>
<comment type="caution">
    <text evidence="1">The sequence shown here is derived from an EMBL/GenBank/DDBJ whole genome shotgun (WGS) entry which is preliminary data.</text>
</comment>
<keyword evidence="1" id="KW-0496">Mitochondrion</keyword>
<dbReference type="AlphaFoldDB" id="A0A101M3G6"/>
<organism evidence="1">
    <name type="scientific">Picea glauca</name>
    <name type="common">White spruce</name>
    <name type="synonym">Pinus glauca</name>
    <dbReference type="NCBI Taxonomy" id="3330"/>
    <lineage>
        <taxon>Eukaryota</taxon>
        <taxon>Viridiplantae</taxon>
        <taxon>Streptophyta</taxon>
        <taxon>Embryophyta</taxon>
        <taxon>Tracheophyta</taxon>
        <taxon>Spermatophyta</taxon>
        <taxon>Pinopsida</taxon>
        <taxon>Pinidae</taxon>
        <taxon>Conifers I</taxon>
        <taxon>Pinales</taxon>
        <taxon>Pinaceae</taxon>
        <taxon>Picea</taxon>
    </lineage>
</organism>
<accession>A0A101M3G6</accession>
<protein>
    <submittedName>
        <fullName evidence="1">Uncharacterized protein</fullName>
    </submittedName>
</protein>
<name>A0A101M3G6_PICGL</name>
<evidence type="ECO:0000313" key="1">
    <source>
        <dbReference type="EMBL" id="KUM50264.1"/>
    </source>
</evidence>